<dbReference type="PANTHER" id="PTHR15910:SF1">
    <property type="entry name" value="ARCHAEMETZINCIN-2"/>
    <property type="match status" value="1"/>
</dbReference>
<dbReference type="GO" id="GO:0006508">
    <property type="term" value="P:proteolysis"/>
    <property type="evidence" value="ECO:0007669"/>
    <property type="project" value="UniProtKB-KW"/>
</dbReference>
<dbReference type="SUPFAM" id="SSF55486">
    <property type="entry name" value="Metalloproteases ('zincins'), catalytic domain"/>
    <property type="match status" value="1"/>
</dbReference>
<dbReference type="PIRSF" id="PIRSF005785">
    <property type="entry name" value="Zn-prot_arch"/>
    <property type="match status" value="1"/>
</dbReference>
<organism evidence="7 8">
    <name type="scientific">Corallococcus exercitus</name>
    <dbReference type="NCBI Taxonomy" id="2316736"/>
    <lineage>
        <taxon>Bacteria</taxon>
        <taxon>Pseudomonadati</taxon>
        <taxon>Myxococcota</taxon>
        <taxon>Myxococcia</taxon>
        <taxon>Myxococcales</taxon>
        <taxon>Cystobacterineae</taxon>
        <taxon>Myxococcaceae</taxon>
        <taxon>Corallococcus</taxon>
    </lineage>
</organism>
<name>A0A7Y4KJG7_9BACT</name>
<dbReference type="GO" id="GO:0008237">
    <property type="term" value="F:metallopeptidase activity"/>
    <property type="evidence" value="ECO:0007669"/>
    <property type="project" value="UniProtKB-KW"/>
</dbReference>
<comment type="caution">
    <text evidence="7">The sequence shown here is derived from an EMBL/GenBank/DDBJ whole genome shotgun (WGS) entry which is preliminary data.</text>
</comment>
<evidence type="ECO:0000256" key="5">
    <source>
        <dbReference type="ARBA" id="ARBA00022833"/>
    </source>
</evidence>
<evidence type="ECO:0000313" key="7">
    <source>
        <dbReference type="EMBL" id="NOK34933.1"/>
    </source>
</evidence>
<keyword evidence="5" id="KW-0862">Zinc</keyword>
<dbReference type="InterPro" id="IPR024079">
    <property type="entry name" value="MetalloPept_cat_dom_sf"/>
</dbReference>
<keyword evidence="6" id="KW-0482">Metalloprotease</keyword>
<evidence type="ECO:0000256" key="2">
    <source>
        <dbReference type="ARBA" id="ARBA00022670"/>
    </source>
</evidence>
<keyword evidence="4" id="KW-0378">Hydrolase</keyword>
<dbReference type="Pfam" id="PF07998">
    <property type="entry name" value="Peptidase_M54"/>
    <property type="match status" value="1"/>
</dbReference>
<keyword evidence="2" id="KW-0645">Protease</keyword>
<comment type="cofactor">
    <cofactor evidence="1">
        <name>Zn(2+)</name>
        <dbReference type="ChEBI" id="CHEBI:29105"/>
    </cofactor>
</comment>
<dbReference type="EMBL" id="JABFJV010000088">
    <property type="protein sequence ID" value="NOK34933.1"/>
    <property type="molecule type" value="Genomic_DNA"/>
</dbReference>
<keyword evidence="3" id="KW-0479">Metal-binding</keyword>
<dbReference type="InterPro" id="IPR012091">
    <property type="entry name" value="Pept_M54_archaemetzncn_arc/bac"/>
</dbReference>
<dbReference type="PANTHER" id="PTHR15910">
    <property type="entry name" value="ARCHAEMETZINCIN"/>
    <property type="match status" value="1"/>
</dbReference>
<dbReference type="CDD" id="cd11375">
    <property type="entry name" value="Peptidase_M54"/>
    <property type="match status" value="1"/>
</dbReference>
<reference evidence="7 8" key="1">
    <citation type="submission" date="2020-05" db="EMBL/GenBank/DDBJ databases">
        <authorList>
            <person name="Whitworth D."/>
        </authorList>
    </citation>
    <scope>NUCLEOTIDE SEQUENCE [LARGE SCALE GENOMIC DNA]</scope>
    <source>
        <strain evidence="7 8">AB043B</strain>
    </source>
</reference>
<dbReference type="Proteomes" id="UP000563426">
    <property type="component" value="Unassembled WGS sequence"/>
</dbReference>
<keyword evidence="8" id="KW-1185">Reference proteome</keyword>
<dbReference type="InterPro" id="IPR012962">
    <property type="entry name" value="Pept_M54_archaemetzincn"/>
</dbReference>
<dbReference type="GO" id="GO:0008270">
    <property type="term" value="F:zinc ion binding"/>
    <property type="evidence" value="ECO:0007669"/>
    <property type="project" value="InterPro"/>
</dbReference>
<dbReference type="Gene3D" id="3.40.390.10">
    <property type="entry name" value="Collagenase (Catalytic Domain)"/>
    <property type="match status" value="1"/>
</dbReference>
<evidence type="ECO:0000313" key="8">
    <source>
        <dbReference type="Proteomes" id="UP000563426"/>
    </source>
</evidence>
<sequence>MPQKTLLLVTVGSPPSALVNGLQDPLATHLGVGAVVSRMALSSPAYAFNKDRSQYHCNAIMRRLGTVLDDAPQDLVMGVTDADLFEPDSPFVFGQADRESKVAVMSLFRLRQGAEGETLRRRVQVEAVHQAGHLIGLSYCEDSRCVMFFPQSPQDIDRKSLGPCNVCRNELNRLNR</sequence>
<evidence type="ECO:0000256" key="4">
    <source>
        <dbReference type="ARBA" id="ARBA00022801"/>
    </source>
</evidence>
<gene>
    <name evidence="7" type="ORF">HMI49_17170</name>
</gene>
<dbReference type="AlphaFoldDB" id="A0A7Y4KJG7"/>
<protein>
    <submittedName>
        <fullName evidence="7">Non-proteolytic archaemetzincin-like protein</fullName>
    </submittedName>
</protein>
<accession>A0A7Y4KJG7</accession>
<evidence type="ECO:0000256" key="3">
    <source>
        <dbReference type="ARBA" id="ARBA00022723"/>
    </source>
</evidence>
<evidence type="ECO:0000256" key="1">
    <source>
        <dbReference type="ARBA" id="ARBA00001947"/>
    </source>
</evidence>
<evidence type="ECO:0000256" key="6">
    <source>
        <dbReference type="ARBA" id="ARBA00023049"/>
    </source>
</evidence>
<proteinExistence type="predicted"/>
<dbReference type="RefSeq" id="WP_171435865.1">
    <property type="nucleotide sequence ID" value="NZ_JABFJV010000088.1"/>
</dbReference>
<dbReference type="NCBIfam" id="NF033824">
    <property type="entry name" value="Myxo_non_zincin"/>
    <property type="match status" value="1"/>
</dbReference>